<dbReference type="InterPro" id="IPR001650">
    <property type="entry name" value="Helicase_C-like"/>
</dbReference>
<feature type="domain" description="Helicase C-terminal" evidence="4">
    <location>
        <begin position="254"/>
        <end position="353"/>
    </location>
</feature>
<evidence type="ECO:0000313" key="6">
    <source>
        <dbReference type="Proteomes" id="UP000037460"/>
    </source>
</evidence>
<sequence>MLMTPLKEVTFQEKVEGFPGKYITRTRMELDKYKPKRPNPEFAKWTKPEVVTLPVTVVLTTNALLGQWQDELAKFAPSLRVRWYYGTTKPKIYADLMNTDVVLSTHGTTMFTDGGHHMGKYIRVHRIIIDECHGRDAIAHATSSLRERATGSESMGGFRFAWGVTGTPLSSSVKDLYKMADLIGQWDGGLQLRKYHDDDSCRSELPGVLQRLMIRHTKAQRIGGQVLVDDLEQLRATEPALHAVVFTHHLDAYAAITKRLAEAGFVVCGFTGGVSAKERHRSIREFQESAEACAAHGKGAKKAKVTPPKVFVATMKAGNVGMTLTAATRVYLMEPCLDPSMEVQAAGRIHRLGQTKEVFVKKLCYKHSLDGAIVHLHKELSAGTLSIVDNQFPVEALRILQADR</sequence>
<dbReference type="Gene3D" id="3.40.50.10810">
    <property type="entry name" value="Tandem AAA-ATPase domain"/>
    <property type="match status" value="1"/>
</dbReference>
<dbReference type="InterPro" id="IPR038718">
    <property type="entry name" value="SNF2-like_sf"/>
</dbReference>
<keyword evidence="3" id="KW-0067">ATP-binding</keyword>
<dbReference type="Pfam" id="PF00271">
    <property type="entry name" value="Helicase_C"/>
    <property type="match status" value="1"/>
</dbReference>
<dbReference type="SUPFAM" id="SSF52540">
    <property type="entry name" value="P-loop containing nucleoside triphosphate hydrolases"/>
    <property type="match status" value="2"/>
</dbReference>
<keyword evidence="1" id="KW-0547">Nucleotide-binding</keyword>
<dbReference type="GO" id="GO:0008094">
    <property type="term" value="F:ATP-dependent activity, acting on DNA"/>
    <property type="evidence" value="ECO:0007669"/>
    <property type="project" value="TreeGrafter"/>
</dbReference>
<accession>A0A0M0J8X9</accession>
<gene>
    <name evidence="5" type="ORF">Ctob_001035</name>
</gene>
<dbReference type="OrthoDB" id="448448at2759"/>
<proteinExistence type="predicted"/>
<dbReference type="CDD" id="cd18793">
    <property type="entry name" value="SF2_C_SNF"/>
    <property type="match status" value="1"/>
</dbReference>
<dbReference type="InterPro" id="IPR000330">
    <property type="entry name" value="SNF2_N"/>
</dbReference>
<dbReference type="PANTHER" id="PTHR45626">
    <property type="entry name" value="TRANSCRIPTION TERMINATION FACTOR 2-RELATED"/>
    <property type="match status" value="1"/>
</dbReference>
<evidence type="ECO:0000256" key="3">
    <source>
        <dbReference type="ARBA" id="ARBA00022840"/>
    </source>
</evidence>
<comment type="caution">
    <text evidence="5">The sequence shown here is derived from an EMBL/GenBank/DDBJ whole genome shotgun (WGS) entry which is preliminary data.</text>
</comment>
<organism evidence="5 6">
    <name type="scientific">Chrysochromulina tobinii</name>
    <dbReference type="NCBI Taxonomy" id="1460289"/>
    <lineage>
        <taxon>Eukaryota</taxon>
        <taxon>Haptista</taxon>
        <taxon>Haptophyta</taxon>
        <taxon>Prymnesiophyceae</taxon>
        <taxon>Prymnesiales</taxon>
        <taxon>Chrysochromulinaceae</taxon>
        <taxon>Chrysochromulina</taxon>
    </lineage>
</organism>
<keyword evidence="6" id="KW-1185">Reference proteome</keyword>
<evidence type="ECO:0000259" key="4">
    <source>
        <dbReference type="SMART" id="SM00490"/>
    </source>
</evidence>
<dbReference type="Pfam" id="PF00176">
    <property type="entry name" value="SNF2-rel_dom"/>
    <property type="match status" value="1"/>
</dbReference>
<reference evidence="6" key="1">
    <citation type="journal article" date="2015" name="PLoS Genet.">
        <title>Genome Sequence and Transcriptome Analyses of Chrysochromulina tobin: Metabolic Tools for Enhanced Algal Fitness in the Prominent Order Prymnesiales (Haptophyceae).</title>
        <authorList>
            <person name="Hovde B.T."/>
            <person name="Deodato C.R."/>
            <person name="Hunsperger H.M."/>
            <person name="Ryken S.A."/>
            <person name="Yost W."/>
            <person name="Jha R.K."/>
            <person name="Patterson J."/>
            <person name="Monnat R.J. Jr."/>
            <person name="Barlow S.B."/>
            <person name="Starkenburg S.R."/>
            <person name="Cattolico R.A."/>
        </authorList>
    </citation>
    <scope>NUCLEOTIDE SEQUENCE</scope>
    <source>
        <strain evidence="6">CCMP291</strain>
    </source>
</reference>
<dbReference type="InterPro" id="IPR049730">
    <property type="entry name" value="SNF2/RAD54-like_C"/>
</dbReference>
<dbReference type="Gene3D" id="3.40.50.300">
    <property type="entry name" value="P-loop containing nucleotide triphosphate hydrolases"/>
    <property type="match status" value="1"/>
</dbReference>
<dbReference type="GO" id="GO:0005634">
    <property type="term" value="C:nucleus"/>
    <property type="evidence" value="ECO:0007669"/>
    <property type="project" value="TreeGrafter"/>
</dbReference>
<name>A0A0M0J8X9_9EUKA</name>
<dbReference type="GO" id="GO:0006281">
    <property type="term" value="P:DNA repair"/>
    <property type="evidence" value="ECO:0007669"/>
    <property type="project" value="TreeGrafter"/>
</dbReference>
<dbReference type="GO" id="GO:0005524">
    <property type="term" value="F:ATP binding"/>
    <property type="evidence" value="ECO:0007669"/>
    <property type="project" value="UniProtKB-KW"/>
</dbReference>
<evidence type="ECO:0000313" key="5">
    <source>
        <dbReference type="EMBL" id="KOO23031.1"/>
    </source>
</evidence>
<evidence type="ECO:0000256" key="2">
    <source>
        <dbReference type="ARBA" id="ARBA00022801"/>
    </source>
</evidence>
<dbReference type="SMART" id="SM00490">
    <property type="entry name" value="HELICc"/>
    <property type="match status" value="1"/>
</dbReference>
<dbReference type="AlphaFoldDB" id="A0A0M0J8X9"/>
<dbReference type="EMBL" id="JWZX01003227">
    <property type="protein sequence ID" value="KOO23031.1"/>
    <property type="molecule type" value="Genomic_DNA"/>
</dbReference>
<dbReference type="GO" id="GO:0016787">
    <property type="term" value="F:hydrolase activity"/>
    <property type="evidence" value="ECO:0007669"/>
    <property type="project" value="UniProtKB-KW"/>
</dbReference>
<dbReference type="InterPro" id="IPR050628">
    <property type="entry name" value="SNF2_RAD54_helicase_TF"/>
</dbReference>
<evidence type="ECO:0000256" key="1">
    <source>
        <dbReference type="ARBA" id="ARBA00022741"/>
    </source>
</evidence>
<protein>
    <submittedName>
        <fullName evidence="5">DNA repair protein rad16</fullName>
    </submittedName>
</protein>
<dbReference type="InterPro" id="IPR027417">
    <property type="entry name" value="P-loop_NTPase"/>
</dbReference>
<keyword evidence="2" id="KW-0378">Hydrolase</keyword>
<dbReference type="Proteomes" id="UP000037460">
    <property type="component" value="Unassembled WGS sequence"/>
</dbReference>